<evidence type="ECO:0000256" key="1">
    <source>
        <dbReference type="ARBA" id="ARBA00007227"/>
    </source>
</evidence>
<dbReference type="EMBL" id="LWGZ01001112">
    <property type="protein sequence ID" value="OAX53043.1"/>
    <property type="molecule type" value="Genomic_DNA"/>
</dbReference>
<sequence length="361" mass="39880">MNIAEAFPVGEYIADELEARGWSRSDLAEILQRPPQFVSEIITGKKELTRESAAQIAAAFGTSVELWLNLQDQYKLWAQSKDEDLQRNLNDVERRARLNDFAPIAELRRRGVVTSSSVDEQEAEVIELFGVRDMTEKPSFLAAARRSNEDEQATKLQCTWLALAMRKARALDPLPEYDPRGFTEFAAGLSSLVSAPEAFAELPDRFRQFGVGLVFEGNLPGGKIDGASFLAHGHPVIGLSGRGKRLDKVLFTLLHEVGHVINGDVQSDEPLLDVALSDTSPTALEARERRADESAAKMILPHGPAEPPNGQIRHPWIEAEARHQGVHPIVVVGQLQARGLIAWKTSLVRGAPTVDQHLARW</sequence>
<dbReference type="CDD" id="cd00093">
    <property type="entry name" value="HTH_XRE"/>
    <property type="match status" value="1"/>
</dbReference>
<dbReference type="InterPro" id="IPR013430">
    <property type="entry name" value="Toxin_antidote_HigA"/>
</dbReference>
<evidence type="ECO:0000313" key="4">
    <source>
        <dbReference type="EMBL" id="OAX51180.1"/>
    </source>
</evidence>
<evidence type="ECO:0000313" key="6">
    <source>
        <dbReference type="Proteomes" id="UP000053171"/>
    </source>
</evidence>
<protein>
    <recommendedName>
        <fullName evidence="3">HTH cro/C1-type domain-containing protein</fullName>
    </recommendedName>
</protein>
<dbReference type="Gene3D" id="1.10.260.40">
    <property type="entry name" value="lambda repressor-like DNA-binding domains"/>
    <property type="match status" value="1"/>
</dbReference>
<dbReference type="SMART" id="SM00530">
    <property type="entry name" value="HTH_XRE"/>
    <property type="match status" value="1"/>
</dbReference>
<dbReference type="EMBL" id="LJBJ02000034">
    <property type="protein sequence ID" value="OAX51180.1"/>
    <property type="molecule type" value="Genomic_DNA"/>
</dbReference>
<comment type="caution">
    <text evidence="4">The sequence shown here is derived from an EMBL/GenBank/DDBJ whole genome shotgun (WGS) entry which is preliminary data.</text>
</comment>
<accession>A0A199NQS3</accession>
<reference evidence="4" key="2">
    <citation type="submission" date="2016-04" db="EMBL/GenBank/DDBJ databases">
        <authorList>
            <person name="Evans L.H."/>
            <person name="Alamgir A."/>
            <person name="Owens N."/>
            <person name="Weber N.D."/>
            <person name="Virtaneva K."/>
            <person name="Barbian K."/>
            <person name="Babar A."/>
            <person name="Rosenke K."/>
        </authorList>
    </citation>
    <scope>NUCLEOTIDE SEQUENCE [LARGE SCALE GENOMIC DNA]</scope>
    <source>
        <strain evidence="4">RUTW2-3</strain>
    </source>
</reference>
<evidence type="ECO:0000313" key="7">
    <source>
        <dbReference type="Proteomes" id="UP000092021"/>
    </source>
</evidence>
<keyword evidence="6" id="KW-1185">Reference proteome</keyword>
<dbReference type="GO" id="GO:0003677">
    <property type="term" value="F:DNA binding"/>
    <property type="evidence" value="ECO:0007669"/>
    <property type="project" value="UniProtKB-KW"/>
</dbReference>
<keyword evidence="2" id="KW-0238">DNA-binding</keyword>
<dbReference type="PROSITE" id="PS50943">
    <property type="entry name" value="HTH_CROC1"/>
    <property type="match status" value="1"/>
</dbReference>
<evidence type="ECO:0000256" key="2">
    <source>
        <dbReference type="ARBA" id="ARBA00023125"/>
    </source>
</evidence>
<dbReference type="InterPro" id="IPR010359">
    <property type="entry name" value="IrrE_HExxH"/>
</dbReference>
<gene>
    <name evidence="5" type="ORF">A5N15_12345</name>
    <name evidence="4" type="ORF">AN277_0210255</name>
</gene>
<dbReference type="NCBIfam" id="TIGR02607">
    <property type="entry name" value="antidote_HigA"/>
    <property type="match status" value="1"/>
</dbReference>
<dbReference type="PANTHER" id="PTHR36924:SF1">
    <property type="entry name" value="ANTITOXIN HIGA-1"/>
    <property type="match status" value="1"/>
</dbReference>
<dbReference type="RefSeq" id="WP_064725855.1">
    <property type="nucleotide sequence ID" value="NZ_LJBJ02000034.1"/>
</dbReference>
<feature type="domain" description="HTH cro/C1-type" evidence="3">
    <location>
        <begin position="13"/>
        <end position="67"/>
    </location>
</feature>
<dbReference type="Pfam" id="PF01381">
    <property type="entry name" value="HTH_3"/>
    <property type="match status" value="1"/>
</dbReference>
<organism evidence="4 6">
    <name type="scientific">Rothia kristinae</name>
    <dbReference type="NCBI Taxonomy" id="37923"/>
    <lineage>
        <taxon>Bacteria</taxon>
        <taxon>Bacillati</taxon>
        <taxon>Actinomycetota</taxon>
        <taxon>Actinomycetes</taxon>
        <taxon>Micrococcales</taxon>
        <taxon>Micrococcaceae</taxon>
        <taxon>Rothia</taxon>
    </lineage>
</organism>
<comment type="similarity">
    <text evidence="1">Belongs to the short-chain fatty acyl-CoA assimilation regulator (ScfR) family.</text>
</comment>
<dbReference type="Pfam" id="PF06114">
    <property type="entry name" value="Peptidase_M78"/>
    <property type="match status" value="1"/>
</dbReference>
<dbReference type="AlphaFoldDB" id="A0A199NQS3"/>
<reference evidence="4 6" key="3">
    <citation type="submission" date="2016-06" db="EMBL/GenBank/DDBJ databases">
        <title>Identification of putative biosynthetic pathways for the production of bioactive secondary metabolites by the marine actinomycete Kocuria kristinae RUTW2-3.</title>
        <authorList>
            <person name="Waterworth S.C."/>
            <person name="Walmsley T.A."/>
            <person name="Matongo T."/>
            <person name="Davies-Coleman M.T."/>
            <person name="Dorrington R.A."/>
        </authorList>
    </citation>
    <scope>NUCLEOTIDE SEQUENCE [LARGE SCALE GENOMIC DNA]</scope>
    <source>
        <strain evidence="6">RuSp02-3</strain>
        <strain evidence="4">RUTW2-3</strain>
        <strain evidence="5 7">RUTW4-5</strain>
    </source>
</reference>
<dbReference type="Proteomes" id="UP000092021">
    <property type="component" value="Unassembled WGS sequence"/>
</dbReference>
<dbReference type="InterPro" id="IPR001387">
    <property type="entry name" value="Cro/C1-type_HTH"/>
</dbReference>
<dbReference type="InterPro" id="IPR010982">
    <property type="entry name" value="Lambda_DNA-bd_dom_sf"/>
</dbReference>
<dbReference type="SUPFAM" id="SSF47413">
    <property type="entry name" value="lambda repressor-like DNA-binding domains"/>
    <property type="match status" value="1"/>
</dbReference>
<dbReference type="Proteomes" id="UP000053171">
    <property type="component" value="Unassembled WGS sequence"/>
</dbReference>
<reference evidence="6" key="1">
    <citation type="submission" date="2016-04" db="EMBL/GenBank/DDBJ databases">
        <authorList>
            <person name="Waterworth S."/>
            <person name="Matcher G."/>
        </authorList>
    </citation>
    <scope>NUCLEOTIDE SEQUENCE [LARGE SCALE GENOMIC DNA]</scope>
    <source>
        <strain evidence="6">RuSp02-3</strain>
    </source>
</reference>
<evidence type="ECO:0000313" key="5">
    <source>
        <dbReference type="EMBL" id="OAX53043.1"/>
    </source>
</evidence>
<dbReference type="PANTHER" id="PTHR36924">
    <property type="entry name" value="ANTITOXIN HIGA-1"/>
    <property type="match status" value="1"/>
</dbReference>
<proteinExistence type="inferred from homology"/>
<evidence type="ECO:0000259" key="3">
    <source>
        <dbReference type="PROSITE" id="PS50943"/>
    </source>
</evidence>
<name>A0A199NQS3_9MICC</name>